<proteinExistence type="predicted"/>
<evidence type="ECO:0000313" key="1">
    <source>
        <dbReference type="EMBL" id="TNV87583.1"/>
    </source>
</evidence>
<organism evidence="1 2">
    <name type="scientific">Halteria grandinella</name>
    <dbReference type="NCBI Taxonomy" id="5974"/>
    <lineage>
        <taxon>Eukaryota</taxon>
        <taxon>Sar</taxon>
        <taxon>Alveolata</taxon>
        <taxon>Ciliophora</taxon>
        <taxon>Intramacronucleata</taxon>
        <taxon>Spirotrichea</taxon>
        <taxon>Stichotrichia</taxon>
        <taxon>Sporadotrichida</taxon>
        <taxon>Halteriidae</taxon>
        <taxon>Halteria</taxon>
    </lineage>
</organism>
<dbReference type="AlphaFoldDB" id="A0A8J8P5Z5"/>
<name>A0A8J8P5Z5_HALGN</name>
<accession>A0A8J8P5Z5</accession>
<protein>
    <submittedName>
        <fullName evidence="1">Uncharacterized protein</fullName>
    </submittedName>
</protein>
<keyword evidence="2" id="KW-1185">Reference proteome</keyword>
<evidence type="ECO:0000313" key="2">
    <source>
        <dbReference type="Proteomes" id="UP000785679"/>
    </source>
</evidence>
<reference evidence="1" key="1">
    <citation type="submission" date="2019-06" db="EMBL/GenBank/DDBJ databases">
        <authorList>
            <person name="Zheng W."/>
        </authorList>
    </citation>
    <scope>NUCLEOTIDE SEQUENCE</scope>
    <source>
        <strain evidence="1">QDHG01</strain>
    </source>
</reference>
<gene>
    <name evidence="1" type="ORF">FGO68_gene11416</name>
</gene>
<sequence length="73" mass="8309">MQIKVSDGVHNAMQVQSSIQHFKTYSKSSCLCHSLYILNSNLCCSIFSMLSSSQFPSIQPFSFLFLYLLIYDS</sequence>
<dbReference type="EMBL" id="RRYP01000330">
    <property type="protein sequence ID" value="TNV87583.1"/>
    <property type="molecule type" value="Genomic_DNA"/>
</dbReference>
<dbReference type="Proteomes" id="UP000785679">
    <property type="component" value="Unassembled WGS sequence"/>
</dbReference>
<comment type="caution">
    <text evidence="1">The sequence shown here is derived from an EMBL/GenBank/DDBJ whole genome shotgun (WGS) entry which is preliminary data.</text>
</comment>